<comment type="caution">
    <text evidence="1">The sequence shown here is derived from an EMBL/GenBank/DDBJ whole genome shotgun (WGS) entry which is preliminary data.</text>
</comment>
<keyword evidence="2" id="KW-1185">Reference proteome</keyword>
<feature type="non-terminal residue" evidence="1">
    <location>
        <position position="1"/>
    </location>
</feature>
<organism evidence="1 2">
    <name type="scientific">Diversispora eburnea</name>
    <dbReference type="NCBI Taxonomy" id="1213867"/>
    <lineage>
        <taxon>Eukaryota</taxon>
        <taxon>Fungi</taxon>
        <taxon>Fungi incertae sedis</taxon>
        <taxon>Mucoromycota</taxon>
        <taxon>Glomeromycotina</taxon>
        <taxon>Glomeromycetes</taxon>
        <taxon>Diversisporales</taxon>
        <taxon>Diversisporaceae</taxon>
        <taxon>Diversispora</taxon>
    </lineage>
</organism>
<gene>
    <name evidence="1" type="ORF">DEBURN_LOCUS11680</name>
</gene>
<reference evidence="1" key="1">
    <citation type="submission" date="2021-06" db="EMBL/GenBank/DDBJ databases">
        <authorList>
            <person name="Kallberg Y."/>
            <person name="Tangrot J."/>
            <person name="Rosling A."/>
        </authorList>
    </citation>
    <scope>NUCLEOTIDE SEQUENCE</scope>
    <source>
        <strain evidence="1">AZ414A</strain>
    </source>
</reference>
<dbReference type="AlphaFoldDB" id="A0A9N9DZA9"/>
<evidence type="ECO:0000313" key="2">
    <source>
        <dbReference type="Proteomes" id="UP000789706"/>
    </source>
</evidence>
<accession>A0A9N9DZA9</accession>
<dbReference type="Proteomes" id="UP000789706">
    <property type="component" value="Unassembled WGS sequence"/>
</dbReference>
<feature type="non-terminal residue" evidence="1">
    <location>
        <position position="75"/>
    </location>
</feature>
<protein>
    <submittedName>
        <fullName evidence="1">11246_t:CDS:1</fullName>
    </submittedName>
</protein>
<sequence>IKEKSVNPRGRKILTNSIPQNTILSFKCIADISKFIFKDFTEGGGSSLIHVNNVLGNDIEFIKYIIAAMYNSISE</sequence>
<proteinExistence type="predicted"/>
<evidence type="ECO:0000313" key="1">
    <source>
        <dbReference type="EMBL" id="CAG8658274.1"/>
    </source>
</evidence>
<name>A0A9N9DZA9_9GLOM</name>
<dbReference type="EMBL" id="CAJVPK010007833">
    <property type="protein sequence ID" value="CAG8658274.1"/>
    <property type="molecule type" value="Genomic_DNA"/>
</dbReference>